<feature type="domain" description="STAS" evidence="3">
    <location>
        <begin position="86"/>
        <end position="176"/>
    </location>
</feature>
<evidence type="ECO:0000256" key="2">
    <source>
        <dbReference type="RuleBase" id="RU003749"/>
    </source>
</evidence>
<dbReference type="PANTHER" id="PTHR33495:SF2">
    <property type="entry name" value="ANTI-SIGMA FACTOR ANTAGONIST TM_1081-RELATED"/>
    <property type="match status" value="1"/>
</dbReference>
<evidence type="ECO:0000259" key="3">
    <source>
        <dbReference type="PROSITE" id="PS50801"/>
    </source>
</evidence>
<keyword evidence="5" id="KW-1185">Reference proteome</keyword>
<dbReference type="PANTHER" id="PTHR33495">
    <property type="entry name" value="ANTI-SIGMA FACTOR ANTAGONIST TM_1081-RELATED-RELATED"/>
    <property type="match status" value="1"/>
</dbReference>
<evidence type="ECO:0000313" key="4">
    <source>
        <dbReference type="EMBL" id="SBV25793.1"/>
    </source>
</evidence>
<evidence type="ECO:0000256" key="1">
    <source>
        <dbReference type="ARBA" id="ARBA00009013"/>
    </source>
</evidence>
<dbReference type="AlphaFoldDB" id="A0A1C3MZM6"/>
<accession>A0A1C3MZM6</accession>
<dbReference type="Gene3D" id="3.30.750.24">
    <property type="entry name" value="STAS domain"/>
    <property type="match status" value="1"/>
</dbReference>
<dbReference type="EMBL" id="LT598496">
    <property type="protein sequence ID" value="SBV25793.1"/>
    <property type="molecule type" value="Genomic_DNA"/>
</dbReference>
<dbReference type="InterPro" id="IPR002645">
    <property type="entry name" value="STAS_dom"/>
</dbReference>
<proteinExistence type="inferred from homology"/>
<dbReference type="NCBIfam" id="TIGR00377">
    <property type="entry name" value="ant_ant_sig"/>
    <property type="match status" value="1"/>
</dbReference>
<dbReference type="InterPro" id="IPR003658">
    <property type="entry name" value="Anti-sigma_ant"/>
</dbReference>
<dbReference type="STRING" id="307121.GA0070620_1273"/>
<dbReference type="GO" id="GO:0043856">
    <property type="term" value="F:anti-sigma factor antagonist activity"/>
    <property type="evidence" value="ECO:0007669"/>
    <property type="project" value="InterPro"/>
</dbReference>
<reference evidence="5" key="1">
    <citation type="submission" date="2016-06" db="EMBL/GenBank/DDBJ databases">
        <authorList>
            <person name="Varghese N."/>
        </authorList>
    </citation>
    <scope>NUCLEOTIDE SEQUENCE [LARGE SCALE GENOMIC DNA]</scope>
    <source>
        <strain evidence="5">DSM 45344</strain>
    </source>
</reference>
<dbReference type="InterPro" id="IPR036513">
    <property type="entry name" value="STAS_dom_sf"/>
</dbReference>
<gene>
    <name evidence="4" type="ORF">GA0070620_1273</name>
</gene>
<organism evidence="4 5">
    <name type="scientific">Micromonospora krabiensis</name>
    <dbReference type="NCBI Taxonomy" id="307121"/>
    <lineage>
        <taxon>Bacteria</taxon>
        <taxon>Bacillati</taxon>
        <taxon>Actinomycetota</taxon>
        <taxon>Actinomycetes</taxon>
        <taxon>Micromonosporales</taxon>
        <taxon>Micromonosporaceae</taxon>
        <taxon>Micromonospora</taxon>
    </lineage>
</organism>
<name>A0A1C3MZM6_9ACTN</name>
<dbReference type="Proteomes" id="UP000199393">
    <property type="component" value="Chromosome I"/>
</dbReference>
<dbReference type="SUPFAM" id="SSF52091">
    <property type="entry name" value="SpoIIaa-like"/>
    <property type="match status" value="1"/>
</dbReference>
<dbReference type="RefSeq" id="WP_231922255.1">
    <property type="nucleotide sequence ID" value="NZ_JBHRWG010000003.1"/>
</dbReference>
<protein>
    <recommendedName>
        <fullName evidence="2">Anti-sigma factor antagonist</fullName>
    </recommendedName>
</protein>
<dbReference type="Pfam" id="PF01740">
    <property type="entry name" value="STAS"/>
    <property type="match status" value="1"/>
</dbReference>
<dbReference type="CDD" id="cd07043">
    <property type="entry name" value="STAS_anti-anti-sigma_factors"/>
    <property type="match status" value="1"/>
</dbReference>
<evidence type="ECO:0000313" key="5">
    <source>
        <dbReference type="Proteomes" id="UP000199393"/>
    </source>
</evidence>
<comment type="similarity">
    <text evidence="1 2">Belongs to the anti-sigma-factor antagonist family.</text>
</comment>
<dbReference type="PROSITE" id="PS50801">
    <property type="entry name" value="STAS"/>
    <property type="match status" value="1"/>
</dbReference>
<sequence length="199" mass="20631">MPPSTHGAPVAVGVAVGAVRVGGAGSGGVPAGVGVARHTCPDLRPEEDPGCLGVRPWTYPESLPRAVKVSVVPARFGVMEKRGEKFHVQVSVDDHGVDVRPVGEIDCATVGAFRSALWAVPSRPVLRLHLSGVQLLAAAGVRALVAAHLRIRAQGGEMLLVDPDPMVTEVLRVSGLHRFVPIVTSAALPQPAQPMVLAA</sequence>